<comment type="caution">
    <text evidence="2">The sequence shown here is derived from an EMBL/GenBank/DDBJ whole genome shotgun (WGS) entry which is preliminary data.</text>
</comment>
<evidence type="ECO:0000313" key="2">
    <source>
        <dbReference type="EMBL" id="OIV39471.1"/>
    </source>
</evidence>
<sequence length="62" mass="6231">MYSDVNSEGTSSASARDVSTRVKGALPKDAGTTVNVVKPNGAPGGVFNVCSTVLTVGAFADR</sequence>
<gene>
    <name evidence="2" type="ORF">BIV57_01155</name>
</gene>
<keyword evidence="3" id="KW-1185">Reference proteome</keyword>
<dbReference type="EMBL" id="MLCF01000002">
    <property type="protein sequence ID" value="OIV39471.1"/>
    <property type="molecule type" value="Genomic_DNA"/>
</dbReference>
<evidence type="ECO:0000313" key="3">
    <source>
        <dbReference type="Proteomes" id="UP000243342"/>
    </source>
</evidence>
<evidence type="ECO:0000256" key="1">
    <source>
        <dbReference type="SAM" id="MobiDB-lite"/>
    </source>
</evidence>
<protein>
    <submittedName>
        <fullName evidence="2">Uncharacterized protein</fullName>
    </submittedName>
</protein>
<accession>A0A1J7BL99</accession>
<dbReference type="Proteomes" id="UP000243342">
    <property type="component" value="Unassembled WGS sequence"/>
</dbReference>
<dbReference type="AlphaFoldDB" id="A0A1J7BL99"/>
<organism evidence="2 3">
    <name type="scientific">Mangrovactinospora gilvigrisea</name>
    <dbReference type="NCBI Taxonomy" id="1428644"/>
    <lineage>
        <taxon>Bacteria</taxon>
        <taxon>Bacillati</taxon>
        <taxon>Actinomycetota</taxon>
        <taxon>Actinomycetes</taxon>
        <taxon>Kitasatosporales</taxon>
        <taxon>Streptomycetaceae</taxon>
        <taxon>Mangrovactinospora</taxon>
    </lineage>
</organism>
<feature type="compositionally biased region" description="Polar residues" evidence="1">
    <location>
        <begin position="1"/>
        <end position="14"/>
    </location>
</feature>
<dbReference type="OrthoDB" id="4243028at2"/>
<name>A0A1J7BL99_9ACTN</name>
<proteinExistence type="predicted"/>
<reference evidence="2 3" key="1">
    <citation type="submission" date="2016-10" db="EMBL/GenBank/DDBJ databases">
        <title>Genome sequence of Streptomyces gilvigriseus MUSC 26.</title>
        <authorList>
            <person name="Lee L.-H."/>
            <person name="Ser H.-L."/>
        </authorList>
    </citation>
    <scope>NUCLEOTIDE SEQUENCE [LARGE SCALE GENOMIC DNA]</scope>
    <source>
        <strain evidence="2 3">MUSC 26</strain>
    </source>
</reference>
<feature type="region of interest" description="Disordered" evidence="1">
    <location>
        <begin position="1"/>
        <end position="24"/>
    </location>
</feature>
<dbReference type="RefSeq" id="WP_071654674.1">
    <property type="nucleotide sequence ID" value="NZ_MLCF01000002.1"/>
</dbReference>